<dbReference type="NCBIfam" id="NF010733">
    <property type="entry name" value="PRK14135.1"/>
    <property type="match status" value="1"/>
</dbReference>
<comment type="function">
    <text evidence="5">Modulates RecA activity.</text>
</comment>
<evidence type="ECO:0000313" key="9">
    <source>
        <dbReference type="EMBL" id="SDP91746.1"/>
    </source>
</evidence>
<evidence type="ECO:0000256" key="2">
    <source>
        <dbReference type="ARBA" id="ARBA00009695"/>
    </source>
</evidence>
<keyword evidence="10" id="KW-1185">Reference proteome</keyword>
<feature type="domain" description="RecX third three-helical" evidence="7">
    <location>
        <begin position="217"/>
        <end position="264"/>
    </location>
</feature>
<name>A0A1H0WN99_9BACI</name>
<feature type="domain" description="RecX second three-helical" evidence="6">
    <location>
        <begin position="113"/>
        <end position="154"/>
    </location>
</feature>
<evidence type="ECO:0000259" key="6">
    <source>
        <dbReference type="Pfam" id="PF02631"/>
    </source>
</evidence>
<gene>
    <name evidence="5" type="primary">recX</name>
    <name evidence="9" type="ORF">SAMN05216565_11263</name>
</gene>
<evidence type="ECO:0000256" key="4">
    <source>
        <dbReference type="ARBA" id="ARBA00022490"/>
    </source>
</evidence>
<evidence type="ECO:0000259" key="7">
    <source>
        <dbReference type="Pfam" id="PF21981"/>
    </source>
</evidence>
<reference evidence="10" key="1">
    <citation type="submission" date="2016-10" db="EMBL/GenBank/DDBJ databases">
        <authorList>
            <person name="Varghese N."/>
            <person name="Submissions S."/>
        </authorList>
    </citation>
    <scope>NUCLEOTIDE SEQUENCE [LARGE SCALE GENOMIC DNA]</scope>
    <source>
        <strain evidence="10">IBRC-M10078</strain>
    </source>
</reference>
<comment type="subcellular location">
    <subcellularLocation>
        <location evidence="1 5">Cytoplasm</location>
    </subcellularLocation>
</comment>
<dbReference type="Pfam" id="PF02631">
    <property type="entry name" value="RecX_HTH2"/>
    <property type="match status" value="1"/>
</dbReference>
<protein>
    <recommendedName>
        <fullName evidence="3 5">Regulatory protein RecX</fullName>
    </recommendedName>
</protein>
<dbReference type="Pfam" id="PF21981">
    <property type="entry name" value="RecX_HTH3"/>
    <property type="match status" value="2"/>
</dbReference>
<dbReference type="Proteomes" id="UP000199159">
    <property type="component" value="Unassembled WGS sequence"/>
</dbReference>
<accession>A0A1H0WN99</accession>
<dbReference type="InterPro" id="IPR003783">
    <property type="entry name" value="Regulatory_RecX"/>
</dbReference>
<dbReference type="OrthoDB" id="5421057at2"/>
<dbReference type="GO" id="GO:0005737">
    <property type="term" value="C:cytoplasm"/>
    <property type="evidence" value="ECO:0007669"/>
    <property type="project" value="UniProtKB-SubCell"/>
</dbReference>
<keyword evidence="4 5" id="KW-0963">Cytoplasm</keyword>
<dbReference type="InterPro" id="IPR053926">
    <property type="entry name" value="RecX_HTH_1st"/>
</dbReference>
<dbReference type="GO" id="GO:0006282">
    <property type="term" value="P:regulation of DNA repair"/>
    <property type="evidence" value="ECO:0007669"/>
    <property type="project" value="UniProtKB-UniRule"/>
</dbReference>
<evidence type="ECO:0000256" key="1">
    <source>
        <dbReference type="ARBA" id="ARBA00004496"/>
    </source>
</evidence>
<dbReference type="InterPro" id="IPR053924">
    <property type="entry name" value="RecX_HTH_2nd"/>
</dbReference>
<dbReference type="EMBL" id="FNJU01000012">
    <property type="protein sequence ID" value="SDP91746.1"/>
    <property type="molecule type" value="Genomic_DNA"/>
</dbReference>
<dbReference type="AlphaFoldDB" id="A0A1H0WN99"/>
<dbReference type="PANTHER" id="PTHR33602">
    <property type="entry name" value="REGULATORY PROTEIN RECX FAMILY PROTEIN"/>
    <property type="match status" value="1"/>
</dbReference>
<feature type="domain" description="RecX third three-helical" evidence="7">
    <location>
        <begin position="160"/>
        <end position="207"/>
    </location>
</feature>
<feature type="domain" description="RecX first three-helical" evidence="8">
    <location>
        <begin position="69"/>
        <end position="106"/>
    </location>
</feature>
<organism evidence="9 10">
    <name type="scientific">Litchfieldia salsa</name>
    <dbReference type="NCBI Taxonomy" id="930152"/>
    <lineage>
        <taxon>Bacteria</taxon>
        <taxon>Bacillati</taxon>
        <taxon>Bacillota</taxon>
        <taxon>Bacilli</taxon>
        <taxon>Bacillales</taxon>
        <taxon>Bacillaceae</taxon>
        <taxon>Litchfieldia</taxon>
    </lineage>
</organism>
<evidence type="ECO:0000256" key="5">
    <source>
        <dbReference type="HAMAP-Rule" id="MF_01114"/>
    </source>
</evidence>
<dbReference type="STRING" id="930152.SAMN05216565_11263"/>
<dbReference type="PANTHER" id="PTHR33602:SF1">
    <property type="entry name" value="REGULATORY PROTEIN RECX FAMILY PROTEIN"/>
    <property type="match status" value="1"/>
</dbReference>
<sequence>MAVIKRITTQKKNKERFNIFLDHGNGKEEYAFSVDQNVLIKFQLQKGLELDDLDLSEIQFDDEVKKGINTAVHYLSHRMRSEKEVVDYLKKKEVDGPIIQEILHKLGEYNYINDRDFAIAYVRTQMNTTQKGPEVIKRELNEKGIVNHLIGESLEEFKEEQQLATAKNLVEKLHNKSSKVSSMEQRQKIETALRRKGFPWNIIEAALAESEDSLSEEDEWDALKHQGEKAIKKYQKFEGYIFEQKVKQALYRKGFNLGQIERYLDSIKEE</sequence>
<evidence type="ECO:0000313" key="10">
    <source>
        <dbReference type="Proteomes" id="UP000199159"/>
    </source>
</evidence>
<proteinExistence type="inferred from homology"/>
<dbReference type="InterPro" id="IPR036388">
    <property type="entry name" value="WH-like_DNA-bd_sf"/>
</dbReference>
<evidence type="ECO:0000256" key="3">
    <source>
        <dbReference type="ARBA" id="ARBA00018111"/>
    </source>
</evidence>
<dbReference type="Pfam" id="PF21982">
    <property type="entry name" value="RecX_HTH1"/>
    <property type="match status" value="1"/>
</dbReference>
<dbReference type="RefSeq" id="WP_090858041.1">
    <property type="nucleotide sequence ID" value="NZ_FNJU01000012.1"/>
</dbReference>
<dbReference type="Gene3D" id="1.10.10.10">
    <property type="entry name" value="Winged helix-like DNA-binding domain superfamily/Winged helix DNA-binding domain"/>
    <property type="match status" value="4"/>
</dbReference>
<comment type="similarity">
    <text evidence="2 5">Belongs to the RecX family.</text>
</comment>
<evidence type="ECO:0000259" key="8">
    <source>
        <dbReference type="Pfam" id="PF21982"/>
    </source>
</evidence>
<dbReference type="HAMAP" id="MF_01114">
    <property type="entry name" value="RecX"/>
    <property type="match status" value="1"/>
</dbReference>
<dbReference type="InterPro" id="IPR053925">
    <property type="entry name" value="RecX_HTH_3rd"/>
</dbReference>